<organism evidence="1 2">
    <name type="scientific">Vitis vinifera</name>
    <name type="common">Grape</name>
    <dbReference type="NCBI Taxonomy" id="29760"/>
    <lineage>
        <taxon>Eukaryota</taxon>
        <taxon>Viridiplantae</taxon>
        <taxon>Streptophyta</taxon>
        <taxon>Embryophyta</taxon>
        <taxon>Tracheophyta</taxon>
        <taxon>Spermatophyta</taxon>
        <taxon>Magnoliopsida</taxon>
        <taxon>eudicotyledons</taxon>
        <taxon>Gunneridae</taxon>
        <taxon>Pentapetalae</taxon>
        <taxon>rosids</taxon>
        <taxon>Vitales</taxon>
        <taxon>Vitaceae</taxon>
        <taxon>Viteae</taxon>
        <taxon>Vitis</taxon>
    </lineage>
</organism>
<accession>A0A438CHL1</accession>
<dbReference type="EMBL" id="QGNW01002221">
    <property type="protein sequence ID" value="RVW22711.1"/>
    <property type="molecule type" value="Genomic_DNA"/>
</dbReference>
<dbReference type="AlphaFoldDB" id="A0A438CHL1"/>
<evidence type="ECO:0000313" key="2">
    <source>
        <dbReference type="Proteomes" id="UP000288805"/>
    </source>
</evidence>
<dbReference type="Proteomes" id="UP000288805">
    <property type="component" value="Unassembled WGS sequence"/>
</dbReference>
<comment type="caution">
    <text evidence="1">The sequence shown here is derived from an EMBL/GenBank/DDBJ whole genome shotgun (WGS) entry which is preliminary data.</text>
</comment>
<sequence>MLQIREKLDSISLVQQSDELKQVVMNQKEKIEGENTSPCGLFISSLLCTGTNIRTMNHISKRYVALKVMYFGPRYFMTLDSS</sequence>
<protein>
    <submittedName>
        <fullName evidence="1">Uncharacterized protein</fullName>
    </submittedName>
</protein>
<proteinExistence type="predicted"/>
<reference evidence="1 2" key="1">
    <citation type="journal article" date="2018" name="PLoS Genet.">
        <title>Population sequencing reveals clonal diversity and ancestral inbreeding in the grapevine cultivar Chardonnay.</title>
        <authorList>
            <person name="Roach M.J."/>
            <person name="Johnson D.L."/>
            <person name="Bohlmann J."/>
            <person name="van Vuuren H.J."/>
            <person name="Jones S.J."/>
            <person name="Pretorius I.S."/>
            <person name="Schmidt S.A."/>
            <person name="Borneman A.R."/>
        </authorList>
    </citation>
    <scope>NUCLEOTIDE SEQUENCE [LARGE SCALE GENOMIC DNA]</scope>
    <source>
        <strain evidence="2">cv. Chardonnay</strain>
        <tissue evidence="1">Leaf</tissue>
    </source>
</reference>
<gene>
    <name evidence="1" type="ORF">CK203_103838</name>
</gene>
<evidence type="ECO:0000313" key="1">
    <source>
        <dbReference type="EMBL" id="RVW22711.1"/>
    </source>
</evidence>
<name>A0A438CHL1_VITVI</name>